<dbReference type="GO" id="GO:0031460">
    <property type="term" value="P:glycine betaine transport"/>
    <property type="evidence" value="ECO:0007669"/>
    <property type="project" value="TreeGrafter"/>
</dbReference>
<dbReference type="GO" id="GO:0015226">
    <property type="term" value="F:carnitine transmembrane transporter activity"/>
    <property type="evidence" value="ECO:0007669"/>
    <property type="project" value="TreeGrafter"/>
</dbReference>
<proteinExistence type="predicted"/>
<dbReference type="PANTHER" id="PTHR47737">
    <property type="entry name" value="GLYCINE BETAINE/PROLINE BETAINE TRANSPORT SYSTEM PERMEASE PROTEIN PROW"/>
    <property type="match status" value="1"/>
</dbReference>
<dbReference type="Gene3D" id="3.40.190.100">
    <property type="entry name" value="Glycine betaine-binding periplasmic protein, domain 2"/>
    <property type="match status" value="1"/>
</dbReference>
<dbReference type="GO" id="GO:0005275">
    <property type="term" value="F:amine transmembrane transporter activity"/>
    <property type="evidence" value="ECO:0007669"/>
    <property type="project" value="TreeGrafter"/>
</dbReference>
<sequence>MLAAAALIVSGCKEKTTTSANATDDANTQRAPLSNTIQIAYPNWAEGIAMTHLAKAVIEDKLGYDVELTQADPGTIYTALANSGQDVMIDAWLPNTHKSYWDKYGDSLEDLGPVFGYGVTGLVVPSYMDVNSIEDLNNIADQLDGKIVGIGTGAGIYKSTNKAIDAYDLKLEQVASSGPAMTAALQQAIDNEEPIVVTGWKPHWMFSRFDLKVLKDPLGVYPIDAVKVVARENFTADYPDVAQLFINYSLTEEQLLDLMQAINSADAGTDPDDVARDWMARNNPLVESWIPN</sequence>
<dbReference type="CDD" id="cd13639">
    <property type="entry name" value="PBP2_OpuAC_like"/>
    <property type="match status" value="1"/>
</dbReference>
<evidence type="ECO:0000256" key="4">
    <source>
        <dbReference type="ARBA" id="ARBA00023136"/>
    </source>
</evidence>
<organism evidence="6 7">
    <name type="scientific">Ruficoccus amylovorans</name>
    <dbReference type="NCBI Taxonomy" id="1804625"/>
    <lineage>
        <taxon>Bacteria</taxon>
        <taxon>Pseudomonadati</taxon>
        <taxon>Verrucomicrobiota</taxon>
        <taxon>Opitutia</taxon>
        <taxon>Puniceicoccales</taxon>
        <taxon>Cerasicoccaceae</taxon>
        <taxon>Ruficoccus</taxon>
    </lineage>
</organism>
<dbReference type="Gene3D" id="3.10.105.10">
    <property type="entry name" value="Dipeptide-binding Protein, Domain 3"/>
    <property type="match status" value="2"/>
</dbReference>
<comment type="subcellular location">
    <subcellularLocation>
        <location evidence="1">Cell membrane</location>
    </subcellularLocation>
</comment>
<dbReference type="EMBL" id="JACHVB010000052">
    <property type="protein sequence ID" value="MBC2595723.1"/>
    <property type="molecule type" value="Genomic_DNA"/>
</dbReference>
<dbReference type="Proteomes" id="UP000546464">
    <property type="component" value="Unassembled WGS sequence"/>
</dbReference>
<dbReference type="InterPro" id="IPR007210">
    <property type="entry name" value="ABC_Gly_betaine_transp_sub-bd"/>
</dbReference>
<evidence type="ECO:0000256" key="3">
    <source>
        <dbReference type="ARBA" id="ARBA00022475"/>
    </source>
</evidence>
<protein>
    <submittedName>
        <fullName evidence="6">Glycine betaine ABC transporter substrate-binding protein</fullName>
    </submittedName>
</protein>
<name>A0A842HGS3_9BACT</name>
<keyword evidence="3" id="KW-1003">Cell membrane</keyword>
<evidence type="ECO:0000313" key="7">
    <source>
        <dbReference type="Proteomes" id="UP000546464"/>
    </source>
</evidence>
<reference evidence="6 7" key="1">
    <citation type="submission" date="2020-07" db="EMBL/GenBank/DDBJ databases">
        <authorList>
            <person name="Feng X."/>
        </authorList>
    </citation>
    <scope>NUCLEOTIDE SEQUENCE [LARGE SCALE GENOMIC DNA]</scope>
    <source>
        <strain evidence="6 7">JCM31066</strain>
    </source>
</reference>
<evidence type="ECO:0000259" key="5">
    <source>
        <dbReference type="Pfam" id="PF04069"/>
    </source>
</evidence>
<evidence type="ECO:0000256" key="1">
    <source>
        <dbReference type="ARBA" id="ARBA00004236"/>
    </source>
</evidence>
<feature type="domain" description="ABC-type glycine betaine transport system substrate-binding" evidence="5">
    <location>
        <begin position="36"/>
        <end position="280"/>
    </location>
</feature>
<evidence type="ECO:0000256" key="2">
    <source>
        <dbReference type="ARBA" id="ARBA00022448"/>
    </source>
</evidence>
<dbReference type="Pfam" id="PF04069">
    <property type="entry name" value="OpuAC"/>
    <property type="match status" value="1"/>
</dbReference>
<dbReference type="GO" id="GO:0043190">
    <property type="term" value="C:ATP-binding cassette (ABC) transporter complex"/>
    <property type="evidence" value="ECO:0007669"/>
    <property type="project" value="InterPro"/>
</dbReference>
<dbReference type="GO" id="GO:0015871">
    <property type="term" value="P:choline transport"/>
    <property type="evidence" value="ECO:0007669"/>
    <property type="project" value="TreeGrafter"/>
</dbReference>
<keyword evidence="4" id="KW-0472">Membrane</keyword>
<accession>A0A842HGS3</accession>
<comment type="caution">
    <text evidence="6">The sequence shown here is derived from an EMBL/GenBank/DDBJ whole genome shotgun (WGS) entry which is preliminary data.</text>
</comment>
<keyword evidence="7" id="KW-1185">Reference proteome</keyword>
<dbReference type="AlphaFoldDB" id="A0A842HGS3"/>
<dbReference type="SUPFAM" id="SSF53850">
    <property type="entry name" value="Periplasmic binding protein-like II"/>
    <property type="match status" value="1"/>
</dbReference>
<dbReference type="PANTHER" id="PTHR47737:SF1">
    <property type="entry name" value="GLYCINE BETAINE_PROLINE BETAINE TRANSPORT SYSTEM PERMEASE PROTEIN PROW"/>
    <property type="match status" value="1"/>
</dbReference>
<keyword evidence="2" id="KW-0813">Transport</keyword>
<evidence type="ECO:0000313" key="6">
    <source>
        <dbReference type="EMBL" id="MBC2595723.1"/>
    </source>
</evidence>
<gene>
    <name evidence="6" type="ORF">H5P28_15760</name>
</gene>